<feature type="transmembrane region" description="Helical" evidence="6">
    <location>
        <begin position="148"/>
        <end position="169"/>
    </location>
</feature>
<name>A0A397PAZ3_9SPHN</name>
<evidence type="ECO:0000256" key="6">
    <source>
        <dbReference type="SAM" id="Phobius"/>
    </source>
</evidence>
<dbReference type="GO" id="GO:0016020">
    <property type="term" value="C:membrane"/>
    <property type="evidence" value="ECO:0007669"/>
    <property type="project" value="UniProtKB-SubCell"/>
</dbReference>
<comment type="subcellular location">
    <subcellularLocation>
        <location evidence="1">Membrane</location>
        <topology evidence="1">Multi-pass membrane protein</topology>
    </subcellularLocation>
</comment>
<evidence type="ECO:0000256" key="5">
    <source>
        <dbReference type="ARBA" id="ARBA00023136"/>
    </source>
</evidence>
<dbReference type="EMBL" id="QXDC01000002">
    <property type="protein sequence ID" value="RIA45563.1"/>
    <property type="molecule type" value="Genomic_DNA"/>
</dbReference>
<feature type="transmembrane region" description="Helical" evidence="6">
    <location>
        <begin position="358"/>
        <end position="377"/>
    </location>
</feature>
<keyword evidence="4 6" id="KW-1133">Transmembrane helix</keyword>
<feature type="transmembrane region" description="Helical" evidence="6">
    <location>
        <begin position="281"/>
        <end position="298"/>
    </location>
</feature>
<gene>
    <name evidence="8" type="ORF">DFR49_0083</name>
</gene>
<evidence type="ECO:0000256" key="1">
    <source>
        <dbReference type="ARBA" id="ARBA00004141"/>
    </source>
</evidence>
<feature type="transmembrane region" description="Helical" evidence="6">
    <location>
        <begin position="257"/>
        <end position="275"/>
    </location>
</feature>
<dbReference type="OrthoDB" id="7400989at2"/>
<dbReference type="Proteomes" id="UP000266568">
    <property type="component" value="Unassembled WGS sequence"/>
</dbReference>
<feature type="transmembrane region" description="Helical" evidence="6">
    <location>
        <begin position="18"/>
        <end position="40"/>
    </location>
</feature>
<feature type="transmembrane region" description="Helical" evidence="6">
    <location>
        <begin position="189"/>
        <end position="208"/>
    </location>
</feature>
<feature type="domain" description="Major facilitator superfamily (MFS) profile" evidence="7">
    <location>
        <begin position="22"/>
        <end position="505"/>
    </location>
</feature>
<feature type="transmembrane region" description="Helical" evidence="6">
    <location>
        <begin position="449"/>
        <end position="469"/>
    </location>
</feature>
<feature type="transmembrane region" description="Helical" evidence="6">
    <location>
        <begin position="389"/>
        <end position="406"/>
    </location>
</feature>
<feature type="transmembrane region" description="Helical" evidence="6">
    <location>
        <begin position="89"/>
        <end position="108"/>
    </location>
</feature>
<dbReference type="InterPro" id="IPR036259">
    <property type="entry name" value="MFS_trans_sf"/>
</dbReference>
<dbReference type="InterPro" id="IPR044770">
    <property type="entry name" value="MFS_spinster-like"/>
</dbReference>
<dbReference type="Gene3D" id="1.20.1250.20">
    <property type="entry name" value="MFS general substrate transporter like domains"/>
    <property type="match status" value="2"/>
</dbReference>
<keyword evidence="9" id="KW-1185">Reference proteome</keyword>
<evidence type="ECO:0000313" key="8">
    <source>
        <dbReference type="EMBL" id="RIA45563.1"/>
    </source>
</evidence>
<keyword evidence="5 6" id="KW-0472">Membrane</keyword>
<dbReference type="PANTHER" id="PTHR23505">
    <property type="entry name" value="SPINSTER"/>
    <property type="match status" value="1"/>
</dbReference>
<dbReference type="Pfam" id="PF07690">
    <property type="entry name" value="MFS_1"/>
    <property type="match status" value="1"/>
</dbReference>
<dbReference type="InterPro" id="IPR011701">
    <property type="entry name" value="MFS"/>
</dbReference>
<feature type="transmembrane region" description="Helical" evidence="6">
    <location>
        <begin position="114"/>
        <end position="136"/>
    </location>
</feature>
<dbReference type="PROSITE" id="PS50850">
    <property type="entry name" value="MFS"/>
    <property type="match status" value="1"/>
</dbReference>
<evidence type="ECO:0000259" key="7">
    <source>
        <dbReference type="PROSITE" id="PS50850"/>
    </source>
</evidence>
<dbReference type="GO" id="GO:0022857">
    <property type="term" value="F:transmembrane transporter activity"/>
    <property type="evidence" value="ECO:0007669"/>
    <property type="project" value="InterPro"/>
</dbReference>
<dbReference type="InterPro" id="IPR020846">
    <property type="entry name" value="MFS_dom"/>
</dbReference>
<feature type="transmembrane region" description="Helical" evidence="6">
    <location>
        <begin position="412"/>
        <end position="437"/>
    </location>
</feature>
<proteinExistence type="predicted"/>
<evidence type="ECO:0000313" key="9">
    <source>
        <dbReference type="Proteomes" id="UP000266568"/>
    </source>
</evidence>
<dbReference type="CDD" id="cd17328">
    <property type="entry name" value="MFS_spinster_like"/>
    <property type="match status" value="1"/>
</dbReference>
<reference evidence="8 9" key="1">
    <citation type="submission" date="2018-08" db="EMBL/GenBank/DDBJ databases">
        <title>Genomic Encyclopedia of Type Strains, Phase IV (KMG-IV): sequencing the most valuable type-strain genomes for metagenomic binning, comparative biology and taxonomic classification.</title>
        <authorList>
            <person name="Goeker M."/>
        </authorList>
    </citation>
    <scope>NUCLEOTIDE SEQUENCE [LARGE SCALE GENOMIC DNA]</scope>
    <source>
        <strain evidence="8 9">DSM 25527</strain>
    </source>
</reference>
<dbReference type="SUPFAM" id="SSF103473">
    <property type="entry name" value="MFS general substrate transporter"/>
    <property type="match status" value="1"/>
</dbReference>
<organism evidence="8 9">
    <name type="scientific">Hephaestia caeni</name>
    <dbReference type="NCBI Taxonomy" id="645617"/>
    <lineage>
        <taxon>Bacteria</taxon>
        <taxon>Pseudomonadati</taxon>
        <taxon>Pseudomonadota</taxon>
        <taxon>Alphaproteobacteria</taxon>
        <taxon>Sphingomonadales</taxon>
        <taxon>Sphingomonadaceae</taxon>
        <taxon>Hephaestia</taxon>
    </lineage>
</organism>
<feature type="transmembrane region" description="Helical" evidence="6">
    <location>
        <begin position="60"/>
        <end position="77"/>
    </location>
</feature>
<keyword evidence="2" id="KW-0813">Transport</keyword>
<protein>
    <submittedName>
        <fullName evidence="8">MFS transporter</fullName>
    </submittedName>
</protein>
<keyword evidence="3 6" id="KW-0812">Transmembrane</keyword>
<feature type="transmembrane region" description="Helical" evidence="6">
    <location>
        <begin position="481"/>
        <end position="501"/>
    </location>
</feature>
<dbReference type="PANTHER" id="PTHR23505:SF79">
    <property type="entry name" value="PROTEIN SPINSTER"/>
    <property type="match status" value="1"/>
</dbReference>
<evidence type="ECO:0000256" key="2">
    <source>
        <dbReference type="ARBA" id="ARBA00022448"/>
    </source>
</evidence>
<evidence type="ECO:0000256" key="4">
    <source>
        <dbReference type="ARBA" id="ARBA00022989"/>
    </source>
</evidence>
<comment type="caution">
    <text evidence="8">The sequence shown here is derived from an EMBL/GenBank/DDBJ whole genome shotgun (WGS) entry which is preliminary data.</text>
</comment>
<dbReference type="RefSeq" id="WP_119034093.1">
    <property type="nucleotide sequence ID" value="NZ_QXDC01000002.1"/>
</dbReference>
<accession>A0A397PAZ3</accession>
<feature type="transmembrane region" description="Helical" evidence="6">
    <location>
        <begin position="318"/>
        <end position="338"/>
    </location>
</feature>
<dbReference type="AlphaFoldDB" id="A0A397PAZ3"/>
<sequence>MAANENGADDATQSDRPYAWYALSVLVLVYALNFIDRQIISILAEDIKADLALTDAQLGFLYGTAFAIFYALFGIPLGRLADDWYRGRLIALGLLAWSSMTALSGLAANFAQLAVARVGVGIGEAAASPAAFSMLADYFSKRRRALAISIYSAGLYLGMGLSLPLGGWIADSWNHAYAAGGAPFGLAGWQAAFLAVGLPGLLMALWMFTLREPMRGASDGTPMPPAQPGAWRRFALEMAAVLPPLTLWSVARFPGALRINLMVLGGVALAVYALVTGTGDTAQWVGYGVGIYSVFSWIQMLKFSDPPTYRLIWGSKTVLLAIFGFGSLSFFTYGYMFWVAPYGIRTFDVAKDVAGLYIGLPAAAASAAGVIIGGRLSDMWKGRDVRGRVYVCMLAIVLPAPFAAIMFAIDNFALYCVLSAIVYLLNSLWLGSAITAYQDFVLPRMRGTIGATYLLGATMLGLALGPYFVGKVATVTGSLATGMYCLFIISPVSLVLLWIVARRTGEAEATKFERAYAAGEPRPEASIAAA</sequence>
<evidence type="ECO:0000256" key="3">
    <source>
        <dbReference type="ARBA" id="ARBA00022692"/>
    </source>
</evidence>